<sequence length="537" mass="63269">MNEFENEEKLFQTFDIVVHDPRYATVGGAIYAFINARLRGILKCPVHLLVDDHIQDIICSSFFKRNDLLRNWNHCSIPLFAGLLVVYICHCMKNIFKETHEPVIAEQYHKLQEKFDDECTALLDQCFFKNERLTRTCLEINYMNIIRLDGDETEETLELMFLASLGRAQNFLAHPCCQRAIERRWQPGYKVGQISFILYFFCPFLFLRRGPQRLKRRESKSLLKGKHILLYRVFYILFYAFVLVTMTRKNIKVNDVSEFWDEVVISTWQISYLVEMAMQVNQHGFQEWCRTNKADFFRNLIIMTYIILLCIAILIPIRIVRIFAIPLADFTFYLSFVYATIRSLRILNVDAFFGSIVLMIRKMFAILLKFLFVFLVFWFTYAVCHISLAGHYKETPNITDITLPWLLFINGAFEIFGEADDEDKTGNVSDCTQASFNWDDITESSVQCWFKTTMVPIVLFSYMLVSSIMLVNLVTALLTKKYEEVSRYSHIYWKCKLYDRLKKEVVVSHSWPLSRKFYAYLLKIACLLLFHCSTKSC</sequence>
<feature type="transmembrane region" description="Helical" evidence="1">
    <location>
        <begin position="296"/>
        <end position="315"/>
    </location>
</feature>
<feature type="transmembrane region" description="Helical" evidence="1">
    <location>
        <begin position="228"/>
        <end position="247"/>
    </location>
</feature>
<dbReference type="GO" id="GO:0005261">
    <property type="term" value="F:monoatomic cation channel activity"/>
    <property type="evidence" value="ECO:0007669"/>
    <property type="project" value="TreeGrafter"/>
</dbReference>
<name>A0A3P8ETC1_HELPZ</name>
<dbReference type="EMBL" id="UZAH01031374">
    <property type="protein sequence ID" value="VDP15169.1"/>
    <property type="molecule type" value="Genomic_DNA"/>
</dbReference>
<feature type="transmembrane region" description="Helical" evidence="1">
    <location>
        <begin position="188"/>
        <end position="207"/>
    </location>
</feature>
<dbReference type="GO" id="GO:0030001">
    <property type="term" value="P:metal ion transport"/>
    <property type="evidence" value="ECO:0007669"/>
    <property type="project" value="TreeGrafter"/>
</dbReference>
<dbReference type="PANTHER" id="PTHR13800:SF43">
    <property type="entry name" value="ION_TRANS DOMAIN-CONTAINING PROTEIN"/>
    <property type="match status" value="1"/>
</dbReference>
<organism evidence="2">
    <name type="scientific">Heligmosomoides polygyrus</name>
    <name type="common">Parasitic roundworm</name>
    <dbReference type="NCBI Taxonomy" id="6339"/>
    <lineage>
        <taxon>Eukaryota</taxon>
        <taxon>Metazoa</taxon>
        <taxon>Ecdysozoa</taxon>
        <taxon>Nematoda</taxon>
        <taxon>Chromadorea</taxon>
        <taxon>Rhabditida</taxon>
        <taxon>Rhabditina</taxon>
        <taxon>Rhabditomorpha</taxon>
        <taxon>Strongyloidea</taxon>
        <taxon>Heligmosomidae</taxon>
        <taxon>Heligmosomoides</taxon>
    </lineage>
</organism>
<dbReference type="InterPro" id="IPR050927">
    <property type="entry name" value="TRPM"/>
</dbReference>
<feature type="transmembrane region" description="Helical" evidence="1">
    <location>
        <begin position="457"/>
        <end position="478"/>
    </location>
</feature>
<accession>A0A3P8ETC1</accession>
<dbReference type="OrthoDB" id="5849521at2759"/>
<dbReference type="AlphaFoldDB" id="A0A3P8ETC1"/>
<protein>
    <recommendedName>
        <fullName evidence="3">Ion transport domain-containing protein</fullName>
    </recommendedName>
</protein>
<keyword evidence="1" id="KW-1133">Transmembrane helix</keyword>
<evidence type="ECO:0000256" key="1">
    <source>
        <dbReference type="SAM" id="Phobius"/>
    </source>
</evidence>
<proteinExistence type="predicted"/>
<dbReference type="PANTHER" id="PTHR13800">
    <property type="entry name" value="TRANSIENT RECEPTOR POTENTIAL CATION CHANNEL, SUBFAMILY M, MEMBER 6"/>
    <property type="match status" value="1"/>
</dbReference>
<feature type="transmembrane region" description="Helical" evidence="1">
    <location>
        <begin position="364"/>
        <end position="384"/>
    </location>
</feature>
<evidence type="ECO:0008006" key="3">
    <source>
        <dbReference type="Google" id="ProtNLM"/>
    </source>
</evidence>
<reference evidence="2" key="1">
    <citation type="submission" date="2018-11" db="EMBL/GenBank/DDBJ databases">
        <authorList>
            <consortium name="Pathogen Informatics"/>
        </authorList>
    </citation>
    <scope>NUCLEOTIDE SEQUENCE [LARGE SCALE GENOMIC DNA]</scope>
</reference>
<dbReference type="GO" id="GO:0005886">
    <property type="term" value="C:plasma membrane"/>
    <property type="evidence" value="ECO:0007669"/>
    <property type="project" value="TreeGrafter"/>
</dbReference>
<gene>
    <name evidence="2" type="ORF">HPBE_LOCUS19455</name>
</gene>
<keyword evidence="1" id="KW-0812">Transmembrane</keyword>
<evidence type="ECO:0000313" key="2">
    <source>
        <dbReference type="EMBL" id="VDP15169.1"/>
    </source>
</evidence>
<keyword evidence="1" id="KW-0472">Membrane</keyword>